<evidence type="ECO:0000313" key="3">
    <source>
        <dbReference type="EMBL" id="OZG54897.1"/>
    </source>
</evidence>
<evidence type="ECO:0000256" key="1">
    <source>
        <dbReference type="SAM" id="MobiDB-lite"/>
    </source>
</evidence>
<dbReference type="Proteomes" id="UP000243657">
    <property type="component" value="Unassembled WGS sequence"/>
</dbReference>
<dbReference type="PROSITE" id="PS51257">
    <property type="entry name" value="PROKAR_LIPOPROTEIN"/>
    <property type="match status" value="1"/>
</dbReference>
<feature type="region of interest" description="Disordered" evidence="1">
    <location>
        <begin position="33"/>
        <end position="69"/>
    </location>
</feature>
<comment type="caution">
    <text evidence="3">The sequence shown here is derived from an EMBL/GenBank/DDBJ whole genome shotgun (WGS) entry which is preliminary data.</text>
</comment>
<evidence type="ECO:0000256" key="2">
    <source>
        <dbReference type="SAM" id="SignalP"/>
    </source>
</evidence>
<protein>
    <submittedName>
        <fullName evidence="3">FMN-binding protein</fullName>
    </submittedName>
</protein>
<reference evidence="3 4" key="1">
    <citation type="journal article" date="2017" name="BMC Genomics">
        <title>Comparative genomic and phylogenomic analyses of the Bifidobacteriaceae family.</title>
        <authorList>
            <person name="Lugli G.A."/>
            <person name="Milani C."/>
            <person name="Turroni F."/>
            <person name="Duranti S."/>
            <person name="Mancabelli L."/>
            <person name="Mangifesta M."/>
            <person name="Ferrario C."/>
            <person name="Modesto M."/>
            <person name="Mattarelli P."/>
            <person name="Jiri K."/>
            <person name="van Sinderen D."/>
            <person name="Ventura M."/>
        </authorList>
    </citation>
    <scope>NUCLEOTIDE SEQUENCE [LARGE SCALE GENOMIC DNA]</scope>
    <source>
        <strain evidence="3 4">DSM 24762</strain>
    </source>
</reference>
<keyword evidence="4" id="KW-1185">Reference proteome</keyword>
<feature type="compositionally biased region" description="Low complexity" evidence="1">
    <location>
        <begin position="41"/>
        <end position="63"/>
    </location>
</feature>
<gene>
    <name evidence="3" type="ORF">ALMA_0222</name>
</gene>
<dbReference type="AlphaFoldDB" id="A0A261F6Y5"/>
<dbReference type="EMBL" id="MWWT01000001">
    <property type="protein sequence ID" value="OZG54897.1"/>
    <property type="molecule type" value="Genomic_DNA"/>
</dbReference>
<feature type="signal peptide" evidence="2">
    <location>
        <begin position="1"/>
        <end position="32"/>
    </location>
</feature>
<feature type="chain" id="PRO_5012379127" evidence="2">
    <location>
        <begin position="33"/>
        <end position="183"/>
    </location>
</feature>
<evidence type="ECO:0000313" key="4">
    <source>
        <dbReference type="Proteomes" id="UP000243657"/>
    </source>
</evidence>
<name>A0A261F6Y5_9BIFI</name>
<sequence>MNSSVTKNAALAGVGVVAASLLLAGCGSSAPAAGDNADLQSNSTANSSSSSAGTNGTNGSAGADENVSNELKFPDAKADTGTYGDGTYTVSGHYGEHSASTLDVSVTVGAGKVTAVGVKPTTSSAISKKYGDDFVKAVSGEVVGKDLKDLKLSVVAGASWTTDAFNQALVNVRGEASVQAGAQ</sequence>
<keyword evidence="2" id="KW-0732">Signal</keyword>
<organism evidence="3 4">
    <name type="scientific">Alloscardovia macacae</name>
    <dbReference type="NCBI Taxonomy" id="1160091"/>
    <lineage>
        <taxon>Bacteria</taxon>
        <taxon>Bacillati</taxon>
        <taxon>Actinomycetota</taxon>
        <taxon>Actinomycetes</taxon>
        <taxon>Bifidobacteriales</taxon>
        <taxon>Bifidobacteriaceae</taxon>
        <taxon>Alloscardovia</taxon>
    </lineage>
</organism>
<dbReference type="RefSeq" id="WP_094726017.1">
    <property type="nucleotide sequence ID" value="NZ_JBHLWS010000010.1"/>
</dbReference>
<accession>A0A261F6Y5</accession>
<proteinExistence type="predicted"/>